<dbReference type="Proteomes" id="UP001157418">
    <property type="component" value="Unassembled WGS sequence"/>
</dbReference>
<dbReference type="EMBL" id="CAKMRJ010005634">
    <property type="protein sequence ID" value="CAH1450719.1"/>
    <property type="molecule type" value="Genomic_DNA"/>
</dbReference>
<evidence type="ECO:0000313" key="2">
    <source>
        <dbReference type="Proteomes" id="UP001157418"/>
    </source>
</evidence>
<keyword evidence="2" id="KW-1185">Reference proteome</keyword>
<protein>
    <submittedName>
        <fullName evidence="1">Uncharacterized protein</fullName>
    </submittedName>
</protein>
<proteinExistence type="predicted"/>
<reference evidence="1 2" key="1">
    <citation type="submission" date="2022-01" db="EMBL/GenBank/DDBJ databases">
        <authorList>
            <person name="Xiong W."/>
            <person name="Schranz E."/>
        </authorList>
    </citation>
    <scope>NUCLEOTIDE SEQUENCE [LARGE SCALE GENOMIC DNA]</scope>
</reference>
<name>A0AAU9PKK8_9ASTR</name>
<accession>A0AAU9PKK8</accession>
<sequence length="89" mass="10540">MKASIDLKVHELRTLMSQEVKKIDDNYNLLHMKFDVVTNATTCLIEDITTFNMYYSKDIKVKVEKYDKVLEKIEEFLSEFKETLSKVDL</sequence>
<comment type="caution">
    <text evidence="1">The sequence shown here is derived from an EMBL/GenBank/DDBJ whole genome shotgun (WGS) entry which is preliminary data.</text>
</comment>
<gene>
    <name evidence="1" type="ORF">LVIROSA_LOCUS36129</name>
</gene>
<organism evidence="1 2">
    <name type="scientific">Lactuca virosa</name>
    <dbReference type="NCBI Taxonomy" id="75947"/>
    <lineage>
        <taxon>Eukaryota</taxon>
        <taxon>Viridiplantae</taxon>
        <taxon>Streptophyta</taxon>
        <taxon>Embryophyta</taxon>
        <taxon>Tracheophyta</taxon>
        <taxon>Spermatophyta</taxon>
        <taxon>Magnoliopsida</taxon>
        <taxon>eudicotyledons</taxon>
        <taxon>Gunneridae</taxon>
        <taxon>Pentapetalae</taxon>
        <taxon>asterids</taxon>
        <taxon>campanulids</taxon>
        <taxon>Asterales</taxon>
        <taxon>Asteraceae</taxon>
        <taxon>Cichorioideae</taxon>
        <taxon>Cichorieae</taxon>
        <taxon>Lactucinae</taxon>
        <taxon>Lactuca</taxon>
    </lineage>
</organism>
<dbReference type="AlphaFoldDB" id="A0AAU9PKK8"/>
<evidence type="ECO:0000313" key="1">
    <source>
        <dbReference type="EMBL" id="CAH1450719.1"/>
    </source>
</evidence>